<dbReference type="Gene3D" id="3.40.50.720">
    <property type="entry name" value="NAD(P)-binding Rossmann-like Domain"/>
    <property type="match status" value="1"/>
</dbReference>
<dbReference type="EMBL" id="ML732149">
    <property type="protein sequence ID" value="KAB8079755.1"/>
    <property type="molecule type" value="Genomic_DNA"/>
</dbReference>
<proteinExistence type="predicted"/>
<evidence type="ECO:0008006" key="3">
    <source>
        <dbReference type="Google" id="ProtNLM"/>
    </source>
</evidence>
<evidence type="ECO:0000313" key="1">
    <source>
        <dbReference type="EMBL" id="KAB8079755.1"/>
    </source>
</evidence>
<dbReference type="SUPFAM" id="SSF51735">
    <property type="entry name" value="NAD(P)-binding Rossmann-fold domains"/>
    <property type="match status" value="1"/>
</dbReference>
<evidence type="ECO:0000313" key="2">
    <source>
        <dbReference type="Proteomes" id="UP000326565"/>
    </source>
</evidence>
<reference evidence="1 2" key="1">
    <citation type="submission" date="2019-04" db="EMBL/GenBank/DDBJ databases">
        <title>Friends and foes A comparative genomics study of 23 Aspergillus species from section Flavi.</title>
        <authorList>
            <consortium name="DOE Joint Genome Institute"/>
            <person name="Kjaerbolling I."/>
            <person name="Vesth T."/>
            <person name="Frisvad J.C."/>
            <person name="Nybo J.L."/>
            <person name="Theobald S."/>
            <person name="Kildgaard S."/>
            <person name="Isbrandt T."/>
            <person name="Kuo A."/>
            <person name="Sato A."/>
            <person name="Lyhne E.K."/>
            <person name="Kogle M.E."/>
            <person name="Wiebenga A."/>
            <person name="Kun R.S."/>
            <person name="Lubbers R.J."/>
            <person name="Makela M.R."/>
            <person name="Barry K."/>
            <person name="Chovatia M."/>
            <person name="Clum A."/>
            <person name="Daum C."/>
            <person name="Haridas S."/>
            <person name="He G."/>
            <person name="LaButti K."/>
            <person name="Lipzen A."/>
            <person name="Mondo S."/>
            <person name="Riley R."/>
            <person name="Salamov A."/>
            <person name="Simmons B.A."/>
            <person name="Magnuson J.K."/>
            <person name="Henrissat B."/>
            <person name="Mortensen U.H."/>
            <person name="Larsen T.O."/>
            <person name="Devries R.P."/>
            <person name="Grigoriev I.V."/>
            <person name="Machida M."/>
            <person name="Baker S.E."/>
            <person name="Andersen M.R."/>
        </authorList>
    </citation>
    <scope>NUCLEOTIDE SEQUENCE [LARGE SCALE GENOMIC DNA]</scope>
    <source>
        <strain evidence="1 2">CBS 151.66</strain>
    </source>
</reference>
<dbReference type="InterPro" id="IPR036291">
    <property type="entry name" value="NAD(P)-bd_dom_sf"/>
</dbReference>
<organism evidence="1 2">
    <name type="scientific">Aspergillus leporis</name>
    <dbReference type="NCBI Taxonomy" id="41062"/>
    <lineage>
        <taxon>Eukaryota</taxon>
        <taxon>Fungi</taxon>
        <taxon>Dikarya</taxon>
        <taxon>Ascomycota</taxon>
        <taxon>Pezizomycotina</taxon>
        <taxon>Eurotiomycetes</taxon>
        <taxon>Eurotiomycetidae</taxon>
        <taxon>Eurotiales</taxon>
        <taxon>Aspergillaceae</taxon>
        <taxon>Aspergillus</taxon>
        <taxon>Aspergillus subgen. Circumdati</taxon>
    </lineage>
</organism>
<gene>
    <name evidence="1" type="ORF">BDV29DRAFT_164281</name>
</gene>
<name>A0A5N5XHM3_9EURO</name>
<sequence>MHGRAYVVTGGSSGIGFVVLKKLLGLSATVHAIDISGQSPTISPNRSDRLHFFLNVDISS</sequence>
<dbReference type="AlphaFoldDB" id="A0A5N5XHM3"/>
<protein>
    <recommendedName>
        <fullName evidence="3">NAD-dependent epimerase/dehydratase domain-containing protein</fullName>
    </recommendedName>
</protein>
<keyword evidence="2" id="KW-1185">Reference proteome</keyword>
<dbReference type="Proteomes" id="UP000326565">
    <property type="component" value="Unassembled WGS sequence"/>
</dbReference>
<accession>A0A5N5XHM3</accession>
<dbReference type="OrthoDB" id="1669814at2759"/>